<dbReference type="OrthoDB" id="278409at2"/>
<dbReference type="EMBL" id="CP001965">
    <property type="protein sequence ID" value="ADE12186.1"/>
    <property type="molecule type" value="Genomic_DNA"/>
</dbReference>
<protein>
    <submittedName>
        <fullName evidence="1">Uncharacterized protein</fullName>
    </submittedName>
</protein>
<keyword evidence="2" id="KW-1185">Reference proteome</keyword>
<gene>
    <name evidence="1" type="ordered locus">Slit_1957</name>
</gene>
<organism evidence="1 2">
    <name type="scientific">Sideroxydans lithotrophicus (strain ES-1)</name>
    <dbReference type="NCBI Taxonomy" id="580332"/>
    <lineage>
        <taxon>Bacteria</taxon>
        <taxon>Pseudomonadati</taxon>
        <taxon>Pseudomonadota</taxon>
        <taxon>Betaproteobacteria</taxon>
        <taxon>Nitrosomonadales</taxon>
        <taxon>Gallionellaceae</taxon>
        <taxon>Sideroxydans</taxon>
    </lineage>
</organism>
<reference evidence="1 2" key="1">
    <citation type="submission" date="2010-03" db="EMBL/GenBank/DDBJ databases">
        <title>Complete sequence of Sideroxydans lithotrophicus ES-1.</title>
        <authorList>
            <consortium name="US DOE Joint Genome Institute"/>
            <person name="Lucas S."/>
            <person name="Copeland A."/>
            <person name="Lapidus A."/>
            <person name="Cheng J.-F."/>
            <person name="Bruce D."/>
            <person name="Goodwin L."/>
            <person name="Pitluck S."/>
            <person name="Munk A.C."/>
            <person name="Detter J.C."/>
            <person name="Han C."/>
            <person name="Tapia R."/>
            <person name="Larimer F."/>
            <person name="Land M."/>
            <person name="Hauser L."/>
            <person name="Kyrpides N."/>
            <person name="Ivanova N."/>
            <person name="Emerson D."/>
            <person name="Woyke T."/>
        </authorList>
    </citation>
    <scope>NUCLEOTIDE SEQUENCE [LARGE SCALE GENOMIC DNA]</scope>
    <source>
        <strain evidence="1 2">ES-1</strain>
    </source>
</reference>
<dbReference type="HOGENOM" id="CLU_1377323_0_0_4"/>
<name>D5CTA0_SIDLE</name>
<dbReference type="AlphaFoldDB" id="D5CTA0"/>
<accession>D5CTA0</accession>
<sequence>MSEHTQGPYYVGAQNDMLYITVGKPPAMSNDYPDHEADRTPIAKAYSPDDARRIAACLNACSSIPTEDLEDSSMNIIEYMEDQYTDRVDNLMRISNQLRNGNTELIEALMGMVNQFFIRDSDTHDQNDVLRHSFMSAEEDAIRVLIDAGFAEELELGGYRLLWEKLEQRKKPMTWQDAVNLYVTDPAQRDKLLRMDQE</sequence>
<dbReference type="STRING" id="580332.Slit_1957"/>
<proteinExistence type="predicted"/>
<dbReference type="RefSeq" id="WP_013030084.1">
    <property type="nucleotide sequence ID" value="NC_013959.1"/>
</dbReference>
<evidence type="ECO:0000313" key="2">
    <source>
        <dbReference type="Proteomes" id="UP000001625"/>
    </source>
</evidence>
<dbReference type="Proteomes" id="UP000001625">
    <property type="component" value="Chromosome"/>
</dbReference>
<evidence type="ECO:0000313" key="1">
    <source>
        <dbReference type="EMBL" id="ADE12186.1"/>
    </source>
</evidence>
<dbReference type="KEGG" id="slt:Slit_1957"/>